<name>A0A4R1LCA1_9BACT</name>
<reference evidence="1 2" key="1">
    <citation type="submission" date="2019-03" db="EMBL/GenBank/DDBJ databases">
        <title>Genomic Encyclopedia of Type Strains, Phase IV (KMG-IV): sequencing the most valuable type-strain genomes for metagenomic binning, comparative biology and taxonomic classification.</title>
        <authorList>
            <person name="Goeker M."/>
        </authorList>
    </citation>
    <scope>NUCLEOTIDE SEQUENCE [LARGE SCALE GENOMIC DNA]</scope>
    <source>
        <strain evidence="1 2">DSM 103428</strain>
    </source>
</reference>
<organism evidence="1 2">
    <name type="scientific">Acidipila rosea</name>
    <dbReference type="NCBI Taxonomy" id="768535"/>
    <lineage>
        <taxon>Bacteria</taxon>
        <taxon>Pseudomonadati</taxon>
        <taxon>Acidobacteriota</taxon>
        <taxon>Terriglobia</taxon>
        <taxon>Terriglobales</taxon>
        <taxon>Acidobacteriaceae</taxon>
        <taxon>Acidipila</taxon>
    </lineage>
</organism>
<dbReference type="Proteomes" id="UP000295210">
    <property type="component" value="Unassembled WGS sequence"/>
</dbReference>
<gene>
    <name evidence="1" type="ORF">C7378_0808</name>
</gene>
<evidence type="ECO:0000313" key="1">
    <source>
        <dbReference type="EMBL" id="TCK75814.1"/>
    </source>
</evidence>
<protein>
    <submittedName>
        <fullName evidence="1">Uncharacterized protein</fullName>
    </submittedName>
</protein>
<sequence>MKRAKHFMTTVTGMKVFSSKGLTSKARRSVQGQDRCFLLQ</sequence>
<dbReference type="EMBL" id="SMGK01000001">
    <property type="protein sequence ID" value="TCK75814.1"/>
    <property type="molecule type" value="Genomic_DNA"/>
</dbReference>
<comment type="caution">
    <text evidence="1">The sequence shown here is derived from an EMBL/GenBank/DDBJ whole genome shotgun (WGS) entry which is preliminary data.</text>
</comment>
<evidence type="ECO:0000313" key="2">
    <source>
        <dbReference type="Proteomes" id="UP000295210"/>
    </source>
</evidence>
<keyword evidence="2" id="KW-1185">Reference proteome</keyword>
<dbReference type="AlphaFoldDB" id="A0A4R1LCA1"/>
<accession>A0A4R1LCA1</accession>
<proteinExistence type="predicted"/>